<gene>
    <name evidence="3" type="ORF">F0L68_38405</name>
</gene>
<accession>A0A5B2WJ75</accession>
<dbReference type="PANTHER" id="PTHR33741">
    <property type="entry name" value="TRANSMEMBRANE PROTEIN DDB_G0269096-RELATED"/>
    <property type="match status" value="1"/>
</dbReference>
<feature type="transmembrane region" description="Helical" evidence="1">
    <location>
        <begin position="32"/>
        <end position="54"/>
    </location>
</feature>
<dbReference type="OrthoDB" id="9811720at2"/>
<evidence type="ECO:0000313" key="3">
    <source>
        <dbReference type="EMBL" id="KAA2250968.1"/>
    </source>
</evidence>
<name>A0A5B2WJ75_9PSEU</name>
<evidence type="ECO:0000259" key="2">
    <source>
        <dbReference type="Pfam" id="PF04982"/>
    </source>
</evidence>
<reference evidence="3 4" key="1">
    <citation type="submission" date="2019-09" db="EMBL/GenBank/DDBJ databases">
        <title>Goodfellowia gen. nov., a new genus of the Pseudonocardineae related to Actinoalloteichus, containing Goodfellowia coeruleoviolacea gen. nov., comb. nov. gen. nov., comb. nov.</title>
        <authorList>
            <person name="Labeda D."/>
        </authorList>
    </citation>
    <scope>NUCLEOTIDE SEQUENCE [LARGE SCALE GENOMIC DNA]</scope>
    <source>
        <strain evidence="3 4">AN110305</strain>
    </source>
</reference>
<keyword evidence="1" id="KW-1133">Transmembrane helix</keyword>
<dbReference type="RefSeq" id="WP_149854843.1">
    <property type="nucleotide sequence ID" value="NZ_VUOB01000086.1"/>
</dbReference>
<dbReference type="PANTHER" id="PTHR33741:SF5">
    <property type="entry name" value="TRANSMEMBRANE PROTEIN DDB_G0269096-RELATED"/>
    <property type="match status" value="1"/>
</dbReference>
<dbReference type="InterPro" id="IPR007065">
    <property type="entry name" value="HPP"/>
</dbReference>
<reference evidence="3 4" key="2">
    <citation type="submission" date="2019-09" db="EMBL/GenBank/DDBJ databases">
        <authorList>
            <person name="Jin C."/>
        </authorList>
    </citation>
    <scope>NUCLEOTIDE SEQUENCE [LARGE SCALE GENOMIC DNA]</scope>
    <source>
        <strain evidence="3 4">AN110305</strain>
    </source>
</reference>
<proteinExistence type="predicted"/>
<dbReference type="EMBL" id="VUOB01000086">
    <property type="protein sequence ID" value="KAA2250968.1"/>
    <property type="molecule type" value="Genomic_DNA"/>
</dbReference>
<feature type="transmembrane region" description="Helical" evidence="1">
    <location>
        <begin position="60"/>
        <end position="78"/>
    </location>
</feature>
<keyword evidence="4" id="KW-1185">Reference proteome</keyword>
<dbReference type="Proteomes" id="UP000323454">
    <property type="component" value="Unassembled WGS sequence"/>
</dbReference>
<sequence>MAEATTGQAIDDAPASAAPWYRSKAPARLGSVKLTVATATSVAALTALVAGGLALGKPLLIPPLAASMALVAGAPALPLSQPRNVIGGQLLSALTGFVCLWLLGGSPWVAGLAGGLALGTMLVARCAHSPAAATAVIVVLTQPGAVSFLLLLLLATAISVLVGIVGARAGNNTYPVYWW</sequence>
<dbReference type="Pfam" id="PF04982">
    <property type="entry name" value="TM_HPP"/>
    <property type="match status" value="1"/>
</dbReference>
<keyword evidence="1" id="KW-0812">Transmembrane</keyword>
<feature type="transmembrane region" description="Helical" evidence="1">
    <location>
        <begin position="90"/>
        <end position="110"/>
    </location>
</feature>
<keyword evidence="1" id="KW-0472">Membrane</keyword>
<dbReference type="InterPro" id="IPR058581">
    <property type="entry name" value="TM_HPP"/>
</dbReference>
<comment type="caution">
    <text evidence="3">The sequence shown here is derived from an EMBL/GenBank/DDBJ whole genome shotgun (WGS) entry which is preliminary data.</text>
</comment>
<evidence type="ECO:0000256" key="1">
    <source>
        <dbReference type="SAM" id="Phobius"/>
    </source>
</evidence>
<evidence type="ECO:0000313" key="4">
    <source>
        <dbReference type="Proteomes" id="UP000323454"/>
    </source>
</evidence>
<protein>
    <submittedName>
        <fullName evidence="3">HPP family protein</fullName>
    </submittedName>
</protein>
<organism evidence="3 4">
    <name type="scientific">Solihabitans fulvus</name>
    <dbReference type="NCBI Taxonomy" id="1892852"/>
    <lineage>
        <taxon>Bacteria</taxon>
        <taxon>Bacillati</taxon>
        <taxon>Actinomycetota</taxon>
        <taxon>Actinomycetes</taxon>
        <taxon>Pseudonocardiales</taxon>
        <taxon>Pseudonocardiaceae</taxon>
        <taxon>Solihabitans</taxon>
    </lineage>
</organism>
<dbReference type="AlphaFoldDB" id="A0A5B2WJ75"/>
<feature type="domain" description="HPP transmembrane region" evidence="2">
    <location>
        <begin position="36"/>
        <end position="175"/>
    </location>
</feature>
<feature type="transmembrane region" description="Helical" evidence="1">
    <location>
        <begin position="148"/>
        <end position="169"/>
    </location>
</feature>